<dbReference type="PROSITE" id="PS50111">
    <property type="entry name" value="CHEMOTAXIS_TRANSDUC_2"/>
    <property type="match status" value="1"/>
</dbReference>
<dbReference type="InterPro" id="IPR004090">
    <property type="entry name" value="Chemotax_Me-accpt_rcpt"/>
</dbReference>
<accession>A0A0F3IQ38</accession>
<dbReference type="Gene3D" id="1.10.287.950">
    <property type="entry name" value="Methyl-accepting chemotaxis protein"/>
    <property type="match status" value="1"/>
</dbReference>
<dbReference type="RefSeq" id="WP_045776583.1">
    <property type="nucleotide sequence ID" value="NZ_LAJY01000427.1"/>
</dbReference>
<dbReference type="NCBIfam" id="TIGR00229">
    <property type="entry name" value="sensory_box"/>
    <property type="match status" value="1"/>
</dbReference>
<dbReference type="InterPro" id="IPR050903">
    <property type="entry name" value="Bact_Chemotaxis_MeTrfase"/>
</dbReference>
<dbReference type="InterPro" id="IPR035965">
    <property type="entry name" value="PAS-like_dom_sf"/>
</dbReference>
<evidence type="ECO:0000313" key="4">
    <source>
        <dbReference type="EMBL" id="KJV08865.1"/>
    </source>
</evidence>
<dbReference type="Pfam" id="PF00015">
    <property type="entry name" value="MCPsignal"/>
    <property type="match status" value="1"/>
</dbReference>
<dbReference type="InterPro" id="IPR013655">
    <property type="entry name" value="PAS_fold_3"/>
</dbReference>
<dbReference type="PRINTS" id="PR00260">
    <property type="entry name" value="CHEMTRNSDUCR"/>
</dbReference>
<proteinExistence type="predicted"/>
<dbReference type="CDD" id="cd00130">
    <property type="entry name" value="PAS"/>
    <property type="match status" value="2"/>
</dbReference>
<dbReference type="Pfam" id="PF08447">
    <property type="entry name" value="PAS_3"/>
    <property type="match status" value="2"/>
</dbReference>
<dbReference type="InterPro" id="IPR000014">
    <property type="entry name" value="PAS"/>
</dbReference>
<sequence length="452" mass="49020">SEIRGQHHRIFVDREEVASPAYREFWNSLRAGQFQQAEYMRFAKGGQEVWIQATYNPILGRDGKPVRVVKFATDITEQKLRLADYQGQIKAIGKAQAIIEFALDGTILTANENFLSAVGYRLDEIQGQHHRLFVAPDYARSPAYQAFWDKLRAGQFLADEYCRLAKGGRKVWIQASYNPIFDPRGRVFKVVKYATDITRQVCRRQEAEKSSADIDANLARIVTTVGGIRTQTTTVAGATTQTSASVQTVAASAEEMTHSISEVSSNVVHSKISADSALEQIILAEGNAGRLSSAAGSMSSIIEFIQHIASNINLLALNATIESARAGEAGRGFAVVASEVKTLAKQVAQATENISREIASVQNISTNVAASLIQIRSAMQDVQGSVTGVAGAIEQQTQVTREISSNMQGTAGAVCNIEDGIHSIETGMHDILAAVEAAKNLSAETQRIYAEL</sequence>
<dbReference type="InterPro" id="IPR004089">
    <property type="entry name" value="MCPsignal_dom"/>
</dbReference>
<keyword evidence="5" id="KW-1185">Reference proteome</keyword>
<keyword evidence="1" id="KW-0807">Transducer</keyword>
<protein>
    <submittedName>
        <fullName evidence="4">Chemotaxis protein</fullName>
    </submittedName>
</protein>
<dbReference type="OrthoDB" id="9765776at2"/>
<dbReference type="GO" id="GO:0007165">
    <property type="term" value="P:signal transduction"/>
    <property type="evidence" value="ECO:0007669"/>
    <property type="project" value="UniProtKB-KW"/>
</dbReference>
<evidence type="ECO:0000259" key="3">
    <source>
        <dbReference type="PROSITE" id="PS50113"/>
    </source>
</evidence>
<evidence type="ECO:0000259" key="2">
    <source>
        <dbReference type="PROSITE" id="PS50111"/>
    </source>
</evidence>
<feature type="domain" description="PAC" evidence="3">
    <location>
        <begin position="157"/>
        <end position="209"/>
    </location>
</feature>
<dbReference type="SMART" id="SM00283">
    <property type="entry name" value="MA"/>
    <property type="match status" value="1"/>
</dbReference>
<dbReference type="PATRIC" id="fig|552518.3.peg.2826"/>
<organism evidence="4 5">
    <name type="scientific">Elstera litoralis</name>
    <dbReference type="NCBI Taxonomy" id="552518"/>
    <lineage>
        <taxon>Bacteria</taxon>
        <taxon>Pseudomonadati</taxon>
        <taxon>Pseudomonadota</taxon>
        <taxon>Alphaproteobacteria</taxon>
        <taxon>Rhodospirillales</taxon>
        <taxon>Rhodospirillaceae</taxon>
        <taxon>Elstera</taxon>
    </lineage>
</organism>
<dbReference type="Gene3D" id="3.30.450.20">
    <property type="entry name" value="PAS domain"/>
    <property type="match status" value="2"/>
</dbReference>
<feature type="domain" description="Methyl-accepting transducer" evidence="2">
    <location>
        <begin position="210"/>
        <end position="439"/>
    </location>
</feature>
<dbReference type="SUPFAM" id="SSF55785">
    <property type="entry name" value="PYP-like sensor domain (PAS domain)"/>
    <property type="match status" value="2"/>
</dbReference>
<comment type="caution">
    <text evidence="4">The sequence shown here is derived from an EMBL/GenBank/DDBJ whole genome shotgun (WGS) entry which is preliminary data.</text>
</comment>
<reference evidence="4 5" key="1">
    <citation type="submission" date="2015-03" db="EMBL/GenBank/DDBJ databases">
        <title>Draft genome sequence of Elstera litoralis.</title>
        <authorList>
            <person name="Rahalkar M.C."/>
            <person name="Dhakephalkar P.K."/>
            <person name="Pore S.D."/>
            <person name="Arora P."/>
            <person name="Kapse N.G."/>
            <person name="Pandit P.S."/>
        </authorList>
    </citation>
    <scope>NUCLEOTIDE SEQUENCE [LARGE SCALE GENOMIC DNA]</scope>
    <source>
        <strain evidence="4 5">Dia-1</strain>
    </source>
</reference>
<evidence type="ECO:0000313" key="5">
    <source>
        <dbReference type="Proteomes" id="UP000033774"/>
    </source>
</evidence>
<gene>
    <name evidence="4" type="ORF">VZ95_15025</name>
</gene>
<name>A0A0F3IQ38_9PROT</name>
<dbReference type="EMBL" id="LAJY01000427">
    <property type="protein sequence ID" value="KJV08865.1"/>
    <property type="molecule type" value="Genomic_DNA"/>
</dbReference>
<feature type="non-terminal residue" evidence="4">
    <location>
        <position position="1"/>
    </location>
</feature>
<dbReference type="SUPFAM" id="SSF58104">
    <property type="entry name" value="Methyl-accepting chemotaxis protein (MCP) signaling domain"/>
    <property type="match status" value="1"/>
</dbReference>
<dbReference type="PANTHER" id="PTHR24422">
    <property type="entry name" value="CHEMOTAXIS PROTEIN METHYLTRANSFERASE"/>
    <property type="match status" value="1"/>
</dbReference>
<evidence type="ECO:0000256" key="1">
    <source>
        <dbReference type="PROSITE-ProRule" id="PRU00284"/>
    </source>
</evidence>
<dbReference type="GO" id="GO:0016020">
    <property type="term" value="C:membrane"/>
    <property type="evidence" value="ECO:0007669"/>
    <property type="project" value="InterPro"/>
</dbReference>
<dbReference type="InterPro" id="IPR000700">
    <property type="entry name" value="PAS-assoc_C"/>
</dbReference>
<feature type="domain" description="PAC" evidence="3">
    <location>
        <begin position="35"/>
        <end position="87"/>
    </location>
</feature>
<dbReference type="GO" id="GO:0006935">
    <property type="term" value="P:chemotaxis"/>
    <property type="evidence" value="ECO:0007669"/>
    <property type="project" value="InterPro"/>
</dbReference>
<dbReference type="GO" id="GO:0004888">
    <property type="term" value="F:transmembrane signaling receptor activity"/>
    <property type="evidence" value="ECO:0007669"/>
    <property type="project" value="InterPro"/>
</dbReference>
<dbReference type="AlphaFoldDB" id="A0A0F3IQ38"/>
<dbReference type="SMART" id="SM00086">
    <property type="entry name" value="PAC"/>
    <property type="match status" value="2"/>
</dbReference>
<dbReference type="Proteomes" id="UP000033774">
    <property type="component" value="Unassembled WGS sequence"/>
</dbReference>
<dbReference type="PANTHER" id="PTHR24422:SF10">
    <property type="entry name" value="CHEMOTAXIS PROTEIN METHYLTRANSFERASE 2"/>
    <property type="match status" value="1"/>
</dbReference>
<dbReference type="PROSITE" id="PS50113">
    <property type="entry name" value="PAC"/>
    <property type="match status" value="2"/>
</dbReference>
<dbReference type="InterPro" id="IPR001610">
    <property type="entry name" value="PAC"/>
</dbReference>